<evidence type="ECO:0000313" key="2">
    <source>
        <dbReference type="EMBL" id="EIC21396.1"/>
    </source>
</evidence>
<accession>H8Z181</accession>
<protein>
    <submittedName>
        <fullName evidence="2">Uncharacterized protein</fullName>
    </submittedName>
</protein>
<reference evidence="2 3" key="2">
    <citation type="submission" date="2011-11" db="EMBL/GenBank/DDBJ databases">
        <authorList>
            <consortium name="US DOE Joint Genome Institute"/>
            <person name="Lucas S."/>
            <person name="Han J."/>
            <person name="Lapidus A."/>
            <person name="Cheng J.-F."/>
            <person name="Goodwin L."/>
            <person name="Pitluck S."/>
            <person name="Peters L."/>
            <person name="Ovchinnikova G."/>
            <person name="Zhang X."/>
            <person name="Detter J.C."/>
            <person name="Han C."/>
            <person name="Tapia R."/>
            <person name="Land M."/>
            <person name="Hauser L."/>
            <person name="Kyrpides N."/>
            <person name="Ivanova N."/>
            <person name="Pagani I."/>
            <person name="Vogl K."/>
            <person name="Liu Z."/>
            <person name="Overmann J."/>
            <person name="Frigaard N.-U."/>
            <person name="Bryant D."/>
            <person name="Woyke T."/>
        </authorList>
    </citation>
    <scope>NUCLEOTIDE SEQUENCE [LARGE SCALE GENOMIC DNA]</scope>
    <source>
        <strain evidence="2 3">970</strain>
    </source>
</reference>
<feature type="compositionally biased region" description="Basic and acidic residues" evidence="1">
    <location>
        <begin position="42"/>
        <end position="53"/>
    </location>
</feature>
<evidence type="ECO:0000313" key="3">
    <source>
        <dbReference type="Proteomes" id="UP000002964"/>
    </source>
</evidence>
<feature type="region of interest" description="Disordered" evidence="1">
    <location>
        <begin position="1"/>
        <end position="133"/>
    </location>
</feature>
<sequence length="133" mass="15699">MFDRLDAIQPISSTRFGQAMGSDENEHYPMLDGRAVPGKSGKRSDQRGSERRSAERRRKERRFKERRDDDRRGGLRMVTERRLEDRRDLDRRDTDRRRNERRLPSAPRVNLRGPAMFPSGWGRARSPVVDDYA</sequence>
<feature type="compositionally biased region" description="Basic and acidic residues" evidence="1">
    <location>
        <begin position="62"/>
        <end position="103"/>
    </location>
</feature>
<dbReference type="Proteomes" id="UP000002964">
    <property type="component" value="Unassembled WGS sequence"/>
</dbReference>
<dbReference type="EMBL" id="JH603169">
    <property type="protein sequence ID" value="EIC21396.1"/>
    <property type="molecule type" value="Genomic_DNA"/>
</dbReference>
<organism evidence="2 3">
    <name type="scientific">Thiorhodovibrio frisius</name>
    <dbReference type="NCBI Taxonomy" id="631362"/>
    <lineage>
        <taxon>Bacteria</taxon>
        <taxon>Pseudomonadati</taxon>
        <taxon>Pseudomonadota</taxon>
        <taxon>Gammaproteobacteria</taxon>
        <taxon>Chromatiales</taxon>
        <taxon>Chromatiaceae</taxon>
        <taxon>Thiorhodovibrio</taxon>
    </lineage>
</organism>
<name>H8Z181_9GAMM</name>
<reference evidence="3" key="1">
    <citation type="submission" date="2011-06" db="EMBL/GenBank/DDBJ databases">
        <authorList>
            <consortium name="US DOE Joint Genome Institute (JGI-PGF)"/>
            <person name="Lucas S."/>
            <person name="Han J."/>
            <person name="Lapidus A."/>
            <person name="Cheng J.-F."/>
            <person name="Goodwin L."/>
            <person name="Pitluck S."/>
            <person name="Peters L."/>
            <person name="Land M.L."/>
            <person name="Hauser L."/>
            <person name="Vogl K."/>
            <person name="Liu Z."/>
            <person name="Overmann J."/>
            <person name="Frigaard N.-U."/>
            <person name="Bryant D.A."/>
            <person name="Woyke T.J."/>
        </authorList>
    </citation>
    <scope>NUCLEOTIDE SEQUENCE [LARGE SCALE GENOMIC DNA]</scope>
    <source>
        <strain evidence="3">970</strain>
    </source>
</reference>
<dbReference type="HOGENOM" id="CLU_1905821_0_0_6"/>
<proteinExistence type="predicted"/>
<gene>
    <name evidence="2" type="ORF">Thi970DRAFT_01603</name>
</gene>
<evidence type="ECO:0000256" key="1">
    <source>
        <dbReference type="SAM" id="MobiDB-lite"/>
    </source>
</evidence>
<dbReference type="RefSeq" id="WP_009147981.1">
    <property type="nucleotide sequence ID" value="NZ_CP121471.1"/>
</dbReference>
<keyword evidence="3" id="KW-1185">Reference proteome</keyword>
<dbReference type="AlphaFoldDB" id="H8Z181"/>